<dbReference type="InterPro" id="IPR040836">
    <property type="entry name" value="SAVED"/>
</dbReference>
<feature type="domain" description="SMODS-associated and fused to various effectors" evidence="2">
    <location>
        <begin position="221"/>
        <end position="403"/>
    </location>
</feature>
<dbReference type="Pfam" id="PF18145">
    <property type="entry name" value="SAVED"/>
    <property type="match status" value="1"/>
</dbReference>
<accession>A0ABW6IKA7</accession>
<dbReference type="NCBIfam" id="NF033611">
    <property type="entry name" value="SAVED"/>
    <property type="match status" value="1"/>
</dbReference>
<dbReference type="EMBL" id="JBHZOL010000126">
    <property type="protein sequence ID" value="MFE4108666.1"/>
    <property type="molecule type" value="Genomic_DNA"/>
</dbReference>
<feature type="domain" description="TIR" evidence="1">
    <location>
        <begin position="4"/>
        <end position="118"/>
    </location>
</feature>
<gene>
    <name evidence="3" type="ORF">ACFVKH_20515</name>
</gene>
<dbReference type="Gene3D" id="3.40.50.10140">
    <property type="entry name" value="Toll/interleukin-1 receptor homology (TIR) domain"/>
    <property type="match status" value="1"/>
</dbReference>
<dbReference type="SUPFAM" id="SSF52200">
    <property type="entry name" value="Toll/Interleukin receptor TIR domain"/>
    <property type="match status" value="1"/>
</dbReference>
<evidence type="ECO:0000313" key="3">
    <source>
        <dbReference type="EMBL" id="MFE4108666.1"/>
    </source>
</evidence>
<evidence type="ECO:0000313" key="4">
    <source>
        <dbReference type="Proteomes" id="UP001600165"/>
    </source>
</evidence>
<keyword evidence="4" id="KW-1185">Reference proteome</keyword>
<dbReference type="InterPro" id="IPR000157">
    <property type="entry name" value="TIR_dom"/>
</dbReference>
<organism evidence="3 4">
    <name type="scientific">Almyronema epifaneia S1</name>
    <dbReference type="NCBI Taxonomy" id="2991925"/>
    <lineage>
        <taxon>Bacteria</taxon>
        <taxon>Bacillati</taxon>
        <taxon>Cyanobacteriota</taxon>
        <taxon>Cyanophyceae</taxon>
        <taxon>Nodosilineales</taxon>
        <taxon>Nodosilineaceae</taxon>
        <taxon>Almyronema</taxon>
        <taxon>Almyronema epifaneia</taxon>
    </lineage>
</organism>
<name>A0ABW6IKA7_9CYAN</name>
<dbReference type="RefSeq" id="WP_377968285.1">
    <property type="nucleotide sequence ID" value="NZ_JBHZOL010000126.1"/>
</dbReference>
<evidence type="ECO:0000259" key="1">
    <source>
        <dbReference type="Pfam" id="PF13676"/>
    </source>
</evidence>
<evidence type="ECO:0000259" key="2">
    <source>
        <dbReference type="Pfam" id="PF18145"/>
    </source>
</evidence>
<dbReference type="InterPro" id="IPR035897">
    <property type="entry name" value="Toll_tir_struct_dom_sf"/>
</dbReference>
<protein>
    <submittedName>
        <fullName evidence="3">SAVED domain-containing protein</fullName>
    </submittedName>
</protein>
<sequence>MSLVFISYRRSDSSDVTGRIYDRLSAHFGQDEIFKDVDSIPLAVDFREEIDSKIRKAKVVLVIIGSTWLEILNSRLNDPNDWVRIELETALLYRIPILPVLVSGASMPDSSALPISIRSFTNQNAAKARPDPDFHVDIDRLINGLERRFDLPSSVTHKSQVRSDKIPKVPQIWLHGWSRYRADNGTADFNLDWNAHYDKSSSTYPTLGKWDSKLAPDLMKLKRSVDEAFSSQIIEFRNTLPLAPVVAVGHVFQQTSHYKLKIKQGEEIWQSYGLSRSTLRFEIKEAQGKPGSNLAIGFGITGDAWPMMQKLMQAPVFPLDATVYLQIPEPGSVAIDNADAIALAVQAKDMIRNYKHEYNADCIHLIIFAPAAYALFLGHYLNRLGEIIVYEFISDRYQPVVRINT</sequence>
<dbReference type="Pfam" id="PF13676">
    <property type="entry name" value="TIR_2"/>
    <property type="match status" value="1"/>
</dbReference>
<comment type="caution">
    <text evidence="3">The sequence shown here is derived from an EMBL/GenBank/DDBJ whole genome shotgun (WGS) entry which is preliminary data.</text>
</comment>
<reference evidence="3 4" key="1">
    <citation type="submission" date="2024-10" db="EMBL/GenBank/DDBJ databases">
        <authorList>
            <person name="Ratan Roy A."/>
            <person name="Morales Sandoval P.H."/>
            <person name="De Los Santos Villalobos S."/>
            <person name="Chakraborty S."/>
            <person name="Mukherjee J."/>
        </authorList>
    </citation>
    <scope>NUCLEOTIDE SEQUENCE [LARGE SCALE GENOMIC DNA]</scope>
    <source>
        <strain evidence="3 4">S1</strain>
    </source>
</reference>
<proteinExistence type="predicted"/>
<dbReference type="Proteomes" id="UP001600165">
    <property type="component" value="Unassembled WGS sequence"/>
</dbReference>